<dbReference type="InterPro" id="IPR001607">
    <property type="entry name" value="Znf_UBP"/>
</dbReference>
<keyword evidence="7 10" id="KW-0406">Ion transport</keyword>
<comment type="subcellular location">
    <subcellularLocation>
        <location evidence="1 10">Cell membrane</location>
        <topology evidence="1 10">Multi-pass membrane protein</topology>
    </subcellularLocation>
</comment>
<keyword evidence="9 10" id="KW-0739">Sodium transport</keyword>
<evidence type="ECO:0000256" key="10">
    <source>
        <dbReference type="RuleBase" id="RU366002"/>
    </source>
</evidence>
<dbReference type="NCBIfam" id="TIGR00831">
    <property type="entry name" value="a_cpa1"/>
    <property type="match status" value="1"/>
</dbReference>
<keyword evidence="3 10" id="KW-1003">Cell membrane</keyword>
<accession>A0ABP7Y3H3</accession>
<keyword evidence="10" id="KW-0050">Antiport</keyword>
<dbReference type="PROSITE" id="PS50271">
    <property type="entry name" value="ZF_UBP"/>
    <property type="match status" value="1"/>
</dbReference>
<evidence type="ECO:0000256" key="9">
    <source>
        <dbReference type="ARBA" id="ARBA00023201"/>
    </source>
</evidence>
<dbReference type="PANTHER" id="PTHR10110:SF86">
    <property type="entry name" value="SODIUM_HYDROGEN EXCHANGER 7"/>
    <property type="match status" value="1"/>
</dbReference>
<evidence type="ECO:0000256" key="6">
    <source>
        <dbReference type="ARBA" id="ARBA00023053"/>
    </source>
</evidence>
<dbReference type="InterPro" id="IPR006153">
    <property type="entry name" value="Cation/H_exchanger_TM"/>
</dbReference>
<dbReference type="Gene3D" id="6.10.140.1330">
    <property type="match status" value="1"/>
</dbReference>
<dbReference type="Pfam" id="PF02148">
    <property type="entry name" value="zf-UBP"/>
    <property type="match status" value="1"/>
</dbReference>
<organism evidence="12 13">
    <name type="scientific">Nocardioides fonticola</name>
    <dbReference type="NCBI Taxonomy" id="450363"/>
    <lineage>
        <taxon>Bacteria</taxon>
        <taxon>Bacillati</taxon>
        <taxon>Actinomycetota</taxon>
        <taxon>Actinomycetes</taxon>
        <taxon>Propionibacteriales</taxon>
        <taxon>Nocardioidaceae</taxon>
        <taxon>Nocardioides</taxon>
    </lineage>
</organism>
<dbReference type="InterPro" id="IPR018422">
    <property type="entry name" value="Cation/H_exchanger_CPA1"/>
</dbReference>
<dbReference type="SUPFAM" id="SSF57850">
    <property type="entry name" value="RING/U-box"/>
    <property type="match status" value="1"/>
</dbReference>
<feature type="transmembrane region" description="Helical" evidence="10">
    <location>
        <begin position="193"/>
        <end position="215"/>
    </location>
</feature>
<comment type="caution">
    <text evidence="10">Lacks conserved residue(s) required for the propagation of feature annotation.</text>
</comment>
<evidence type="ECO:0000313" key="13">
    <source>
        <dbReference type="Proteomes" id="UP001501495"/>
    </source>
</evidence>
<dbReference type="Gene3D" id="3.30.40.10">
    <property type="entry name" value="Zinc/RING finger domain, C3HC4 (zinc finger)"/>
    <property type="match status" value="1"/>
</dbReference>
<sequence length="634" mass="68178">MRGVRTTRETGAMEIALALVVLAATVLLVTAIAERIDLPAPLVLIVVGVVASYVPAVPEIELEPEIVLLGLLPPLLYSAALGTSLVDFNANRRSILLLSVGLVIFTTSGVAVLVHALLPELSWPAAFAIGAVVAPPDAVAATAIGRRIGLPRRIVTILEGESLLNDATALVALRTAIAAGGAGIEIWRVGLDFLLAAGGGAAVGCVVYVVVAWIRKHVEDPIFDTALSLIVPFAAYLAAEELHASGVIGVVVAGLLLGHSAPILQSAQSRIAERMNWRTLAFLLENVVFLLIGLQAHRLIGDVGESELSAARITATCLGTLVLVIVLRLVWVFPARFLLVRPGPEPHTGVAPPLTSTFLLGWAGMRGVVTLAAAFVIPLDTEHREILLLVAFTVVAGTLFLQGLSLPWLARRLDVRGPDPMDDALARATLLQQASKAGFATLDELEYDDPHGVVPLIRQRVDQRNFSAWERLGTVAGEETPSELYARVRLAMIEAERRRILEIRNEGRVASEVVAEVLATLDVEESMIDIATAERDELRQYGVLRFSAGDRCHDLEQYDAVVAPTEGLECADCLREGTRWVALRLCLDCGYLACCDSSPGQHATRHFHDTAHPVMQSAEPGEDWRWCFVHHLTG</sequence>
<comment type="function">
    <text evidence="10">Na(+)/H(+) antiporter that extrudes sodium in exchange for external protons.</text>
</comment>
<feature type="transmembrane region" description="Helical" evidence="10">
    <location>
        <begin position="359"/>
        <end position="379"/>
    </location>
</feature>
<evidence type="ECO:0000256" key="8">
    <source>
        <dbReference type="ARBA" id="ARBA00023136"/>
    </source>
</evidence>
<evidence type="ECO:0000256" key="4">
    <source>
        <dbReference type="ARBA" id="ARBA00022692"/>
    </source>
</evidence>
<proteinExistence type="inferred from homology"/>
<comment type="caution">
    <text evidence="12">The sequence shown here is derived from an EMBL/GenBank/DDBJ whole genome shotgun (WGS) entry which is preliminary data.</text>
</comment>
<protein>
    <submittedName>
        <fullName evidence="12">Na+/H+ antiporter</fullName>
    </submittedName>
</protein>
<dbReference type="InterPro" id="IPR004705">
    <property type="entry name" value="Cation/H_exchanger_CPA1_bac"/>
</dbReference>
<feature type="transmembrane region" description="Helical" evidence="10">
    <location>
        <begin position="386"/>
        <end position="410"/>
    </location>
</feature>
<dbReference type="PANTHER" id="PTHR10110">
    <property type="entry name" value="SODIUM/HYDROGEN EXCHANGER"/>
    <property type="match status" value="1"/>
</dbReference>
<dbReference type="Proteomes" id="UP001501495">
    <property type="component" value="Unassembled WGS sequence"/>
</dbReference>
<evidence type="ECO:0000256" key="5">
    <source>
        <dbReference type="ARBA" id="ARBA00022989"/>
    </source>
</evidence>
<keyword evidence="6 10" id="KW-0915">Sodium</keyword>
<dbReference type="EMBL" id="BAAAZH010000036">
    <property type="protein sequence ID" value="GAA4130135.1"/>
    <property type="molecule type" value="Genomic_DNA"/>
</dbReference>
<keyword evidence="13" id="KW-1185">Reference proteome</keyword>
<keyword evidence="8 10" id="KW-0472">Membrane</keyword>
<feature type="transmembrane region" description="Helical" evidence="10">
    <location>
        <begin position="95"/>
        <end position="117"/>
    </location>
</feature>
<feature type="transmembrane region" description="Helical" evidence="10">
    <location>
        <begin position="12"/>
        <end position="31"/>
    </location>
</feature>
<evidence type="ECO:0000259" key="11">
    <source>
        <dbReference type="PROSITE" id="PS50271"/>
    </source>
</evidence>
<feature type="transmembrane region" description="Helical" evidence="10">
    <location>
        <begin position="315"/>
        <end position="339"/>
    </location>
</feature>
<keyword evidence="2 10" id="KW-0813">Transport</keyword>
<evidence type="ECO:0000313" key="12">
    <source>
        <dbReference type="EMBL" id="GAA4130135.1"/>
    </source>
</evidence>
<evidence type="ECO:0000256" key="3">
    <source>
        <dbReference type="ARBA" id="ARBA00022475"/>
    </source>
</evidence>
<gene>
    <name evidence="12" type="ORF">GCM10022215_43550</name>
</gene>
<comment type="similarity">
    <text evidence="10">Belongs to the monovalent cation:proton antiporter 1 (CPA1) transporter (TC 2.A.36) family.</text>
</comment>
<evidence type="ECO:0000256" key="2">
    <source>
        <dbReference type="ARBA" id="ARBA00022448"/>
    </source>
</evidence>
<feature type="domain" description="UBP-type" evidence="11">
    <location>
        <begin position="550"/>
        <end position="634"/>
    </location>
</feature>
<dbReference type="InterPro" id="IPR013083">
    <property type="entry name" value="Znf_RING/FYVE/PHD"/>
</dbReference>
<feature type="transmembrane region" description="Helical" evidence="10">
    <location>
        <begin position="246"/>
        <end position="265"/>
    </location>
</feature>
<feature type="transmembrane region" description="Helical" evidence="10">
    <location>
        <begin position="38"/>
        <end position="54"/>
    </location>
</feature>
<keyword evidence="4 10" id="KW-0812">Transmembrane</keyword>
<feature type="transmembrane region" description="Helical" evidence="10">
    <location>
        <begin position="66"/>
        <end position="88"/>
    </location>
</feature>
<name>A0ABP7Y3H3_9ACTN</name>
<reference evidence="13" key="1">
    <citation type="journal article" date="2019" name="Int. J. Syst. Evol. Microbiol.">
        <title>The Global Catalogue of Microorganisms (GCM) 10K type strain sequencing project: providing services to taxonomists for standard genome sequencing and annotation.</title>
        <authorList>
            <consortium name="The Broad Institute Genomics Platform"/>
            <consortium name="The Broad Institute Genome Sequencing Center for Infectious Disease"/>
            <person name="Wu L."/>
            <person name="Ma J."/>
        </authorList>
    </citation>
    <scope>NUCLEOTIDE SEQUENCE [LARGE SCALE GENOMIC DNA]</scope>
    <source>
        <strain evidence="13">JCM 16703</strain>
    </source>
</reference>
<evidence type="ECO:0000256" key="1">
    <source>
        <dbReference type="ARBA" id="ARBA00004651"/>
    </source>
</evidence>
<keyword evidence="5 10" id="KW-1133">Transmembrane helix</keyword>
<feature type="transmembrane region" description="Helical" evidence="10">
    <location>
        <begin position="123"/>
        <end position="144"/>
    </location>
</feature>
<dbReference type="Pfam" id="PF00999">
    <property type="entry name" value="Na_H_Exchanger"/>
    <property type="match status" value="1"/>
</dbReference>
<evidence type="ECO:0000256" key="7">
    <source>
        <dbReference type="ARBA" id="ARBA00023065"/>
    </source>
</evidence>